<dbReference type="EMBL" id="MU394281">
    <property type="protein sequence ID" value="KAI6093149.1"/>
    <property type="molecule type" value="Genomic_DNA"/>
</dbReference>
<accession>A0ACC0DKB0</accession>
<organism evidence="1 2">
    <name type="scientific">Hypoxylon rubiginosum</name>
    <dbReference type="NCBI Taxonomy" id="110542"/>
    <lineage>
        <taxon>Eukaryota</taxon>
        <taxon>Fungi</taxon>
        <taxon>Dikarya</taxon>
        <taxon>Ascomycota</taxon>
        <taxon>Pezizomycotina</taxon>
        <taxon>Sordariomycetes</taxon>
        <taxon>Xylariomycetidae</taxon>
        <taxon>Xylariales</taxon>
        <taxon>Hypoxylaceae</taxon>
        <taxon>Hypoxylon</taxon>
    </lineage>
</organism>
<evidence type="ECO:0000313" key="1">
    <source>
        <dbReference type="EMBL" id="KAI6093149.1"/>
    </source>
</evidence>
<proteinExistence type="predicted"/>
<keyword evidence="2" id="KW-1185">Reference proteome</keyword>
<gene>
    <name evidence="1" type="ORF">F4821DRAFT_76025</name>
</gene>
<evidence type="ECO:0000313" key="2">
    <source>
        <dbReference type="Proteomes" id="UP001497680"/>
    </source>
</evidence>
<comment type="caution">
    <text evidence="1">The sequence shown here is derived from an EMBL/GenBank/DDBJ whole genome shotgun (WGS) entry which is preliminary data.</text>
</comment>
<sequence length="1040" mass="119066">MKFAKELDQDLVPEWRVKYLNYKAGKKNIKAVARAINKANGTPRGLGRRTDLQTTPRQPRQSSRQQNVAEAAAADEVESLRASPAPMGHATRRTHGTGEAQPKPIPAPTERQSLTASPGNEVRYGSFVPTPPPAEESWNLFELPAPAMRVPSNDPAATRSANKPAATLRESLSRHSVQRSFSGPVTSAGGPQMTTPPRPSPMFQQGTPPNRLRRMFSAGQHHLSQQLTRTESAKFGYGLQTLDTVRQRETDFFDFLDSELNKVETFYRQKEDQAGKRLAALREQLHEMRNRRTQEIAELRKRRERGEDSDNHDSNGASSGAKSHNWADPIRSRIFKPGANSKAFSKLHFTPVISAMGGDARRDYIRRPASQDVPYRTAKRKLKLALQEFYRGLELLQSYAQLNRTAFRKLNKKYDKSVHARPPMRYMNEKVNKAWFVNSSTVDEYIHAVEDLYARYFEKGNRKIATGKLHRLNRRPGDESANAFRNGLFIGTGAVFTFQGLVYGAQLLFDPDPVVQQQTSYLMQIYGGYFLMLVLMFLFCLDCYLWTGNKINYPFIFEFDTRNSLDWRQLSTFPSFFLLLFGIFFWINFTRYGTQEMYLYYPVILIVVTLFILLLPAPVLWHRSRQWLMYSHYRLFFAGLYPVEFRDFFLGDMYCSLTYATSNIELFFCLYAHHWANPVQCNSNNSRLLGFFSALPPVWRALQCIRRYRDTKNIFPHLVNGGKYGMTIMSAVTLSLYRISGSDTNLGLFVTFSILNSIYTSIWDLFMDFSFFQPDTRHRFLRDILGLKRRWLYYGIMVVDPILRFGWIFYAIFTHNKQHSTVVSFLVALAEVVRRGMWALFRVENEHCANVAQYKASRDIPLPYMLPAHEPLVERVSTEEAEEEEHRRATATTAASSAPAQQKLVMPVEGATTSAVDVSTAGASALGRERAGSQTQTQAQAQSQEQAEGGMRWRRRPERAKSIRGIMADAHKQDFEKRRRPLETAPEDAEDQLAEEGEVPSEEDDDEDEDDDDDDTGSMLDERMEVRRTQVRPETSGDSK</sequence>
<reference evidence="1 2" key="1">
    <citation type="journal article" date="2022" name="New Phytol.">
        <title>Ecological generalism drives hyperdiversity of secondary metabolite gene clusters in xylarialean endophytes.</title>
        <authorList>
            <person name="Franco M.E.E."/>
            <person name="Wisecaver J.H."/>
            <person name="Arnold A.E."/>
            <person name="Ju Y.M."/>
            <person name="Slot J.C."/>
            <person name="Ahrendt S."/>
            <person name="Moore L.P."/>
            <person name="Eastman K.E."/>
            <person name="Scott K."/>
            <person name="Konkel Z."/>
            <person name="Mondo S.J."/>
            <person name="Kuo A."/>
            <person name="Hayes R.D."/>
            <person name="Haridas S."/>
            <person name="Andreopoulos B."/>
            <person name="Riley R."/>
            <person name="LaButti K."/>
            <person name="Pangilinan J."/>
            <person name="Lipzen A."/>
            <person name="Amirebrahimi M."/>
            <person name="Yan J."/>
            <person name="Adam C."/>
            <person name="Keymanesh K."/>
            <person name="Ng V."/>
            <person name="Louie K."/>
            <person name="Northen T."/>
            <person name="Drula E."/>
            <person name="Henrissat B."/>
            <person name="Hsieh H.M."/>
            <person name="Youens-Clark K."/>
            <person name="Lutzoni F."/>
            <person name="Miadlikowska J."/>
            <person name="Eastwood D.C."/>
            <person name="Hamelin R.C."/>
            <person name="Grigoriev I.V."/>
            <person name="U'Ren J.M."/>
        </authorList>
    </citation>
    <scope>NUCLEOTIDE SEQUENCE [LARGE SCALE GENOMIC DNA]</scope>
    <source>
        <strain evidence="1 2">ER1909</strain>
    </source>
</reference>
<dbReference type="Proteomes" id="UP001497680">
    <property type="component" value="Unassembled WGS sequence"/>
</dbReference>
<protein>
    <submittedName>
        <fullName evidence="1">EXS-domain-containing protein</fullName>
    </submittedName>
</protein>
<name>A0ACC0DKB0_9PEZI</name>